<accession>A0A1M2VTN9</accession>
<dbReference type="AlphaFoldDB" id="A0A1M2VTN9"/>
<protein>
    <submittedName>
        <fullName evidence="2">Uncharacterized protein</fullName>
    </submittedName>
</protein>
<reference evidence="2 3" key="1">
    <citation type="submission" date="2016-10" db="EMBL/GenBank/DDBJ databases">
        <title>Genome sequence of the basidiomycete white-rot fungus Trametes pubescens.</title>
        <authorList>
            <person name="Makela M.R."/>
            <person name="Granchi Z."/>
            <person name="Peng M."/>
            <person name="De Vries R.P."/>
            <person name="Grigoriev I."/>
            <person name="Riley R."/>
            <person name="Hilden K."/>
        </authorList>
    </citation>
    <scope>NUCLEOTIDE SEQUENCE [LARGE SCALE GENOMIC DNA]</scope>
    <source>
        <strain evidence="2 3">FBCC735</strain>
    </source>
</reference>
<evidence type="ECO:0000256" key="1">
    <source>
        <dbReference type="SAM" id="MobiDB-lite"/>
    </source>
</evidence>
<dbReference type="EMBL" id="MNAD01000704">
    <property type="protein sequence ID" value="OJT10957.1"/>
    <property type="molecule type" value="Genomic_DNA"/>
</dbReference>
<proteinExistence type="predicted"/>
<keyword evidence="3" id="KW-1185">Reference proteome</keyword>
<evidence type="ECO:0000313" key="3">
    <source>
        <dbReference type="Proteomes" id="UP000184267"/>
    </source>
</evidence>
<gene>
    <name evidence="2" type="ORF">TRAPUB_12519</name>
</gene>
<evidence type="ECO:0000313" key="2">
    <source>
        <dbReference type="EMBL" id="OJT10957.1"/>
    </source>
</evidence>
<sequence length="90" mass="9828">MQRVDNSFRSGALANTGRTTRKVEDMLRTAAAKPTPAGPHRPLTVVQTGLGQGGRPQAWAQRRFRKLRTKEGDGALLAPVTLGHQNLRKT</sequence>
<name>A0A1M2VTN9_TRAPU</name>
<dbReference type="Proteomes" id="UP000184267">
    <property type="component" value="Unassembled WGS sequence"/>
</dbReference>
<feature type="region of interest" description="Disordered" evidence="1">
    <location>
        <begin position="1"/>
        <end position="23"/>
    </location>
</feature>
<comment type="caution">
    <text evidence="2">The sequence shown here is derived from an EMBL/GenBank/DDBJ whole genome shotgun (WGS) entry which is preliminary data.</text>
</comment>
<organism evidence="2 3">
    <name type="scientific">Trametes pubescens</name>
    <name type="common">White-rot fungus</name>
    <dbReference type="NCBI Taxonomy" id="154538"/>
    <lineage>
        <taxon>Eukaryota</taxon>
        <taxon>Fungi</taxon>
        <taxon>Dikarya</taxon>
        <taxon>Basidiomycota</taxon>
        <taxon>Agaricomycotina</taxon>
        <taxon>Agaricomycetes</taxon>
        <taxon>Polyporales</taxon>
        <taxon>Polyporaceae</taxon>
        <taxon>Trametes</taxon>
    </lineage>
</organism>